<dbReference type="WBParaSite" id="EVEC_0000321301-mRNA-1">
    <property type="protein sequence ID" value="EVEC_0000321301-mRNA-1"/>
    <property type="gene ID" value="EVEC_0000321301"/>
</dbReference>
<feature type="transmembrane region" description="Helical" evidence="9">
    <location>
        <begin position="604"/>
        <end position="624"/>
    </location>
</feature>
<organism evidence="13">
    <name type="scientific">Enterobius vermicularis</name>
    <name type="common">Human pinworm</name>
    <dbReference type="NCBI Taxonomy" id="51028"/>
    <lineage>
        <taxon>Eukaryota</taxon>
        <taxon>Metazoa</taxon>
        <taxon>Ecdysozoa</taxon>
        <taxon>Nematoda</taxon>
        <taxon>Chromadorea</taxon>
        <taxon>Rhabditida</taxon>
        <taxon>Spirurina</taxon>
        <taxon>Oxyuridomorpha</taxon>
        <taxon>Oxyuroidea</taxon>
        <taxon>Oxyuridae</taxon>
        <taxon>Enterobius</taxon>
    </lineage>
</organism>
<dbReference type="PRINTS" id="PR00878">
    <property type="entry name" value="CHOLNESTRASE"/>
</dbReference>
<dbReference type="GO" id="GO:0005615">
    <property type="term" value="C:extracellular space"/>
    <property type="evidence" value="ECO:0007669"/>
    <property type="project" value="TreeGrafter"/>
</dbReference>
<accession>A0A0N4UZZ3</accession>
<evidence type="ECO:0000256" key="2">
    <source>
        <dbReference type="ARBA" id="ARBA00022487"/>
    </source>
</evidence>
<protein>
    <recommendedName>
        <fullName evidence="8">Carboxylic ester hydrolase</fullName>
        <ecNumber evidence="8">3.1.1.-</ecNumber>
    </recommendedName>
</protein>
<feature type="chain" id="PRO_5043073174" description="Carboxylic ester hydrolase" evidence="8">
    <location>
        <begin position="20"/>
        <end position="626"/>
    </location>
</feature>
<reference evidence="11 12" key="2">
    <citation type="submission" date="2018-10" db="EMBL/GenBank/DDBJ databases">
        <authorList>
            <consortium name="Pathogen Informatics"/>
        </authorList>
    </citation>
    <scope>NUCLEOTIDE SEQUENCE [LARGE SCALE GENOMIC DNA]</scope>
</reference>
<evidence type="ECO:0000256" key="3">
    <source>
        <dbReference type="ARBA" id="ARBA00022801"/>
    </source>
</evidence>
<gene>
    <name evidence="11" type="ORF">EVEC_LOCUS2921</name>
</gene>
<dbReference type="InterPro" id="IPR029058">
    <property type="entry name" value="AB_hydrolase_fold"/>
</dbReference>
<reference evidence="13" key="1">
    <citation type="submission" date="2016-04" db="UniProtKB">
        <authorList>
            <consortium name="WormBaseParasite"/>
        </authorList>
    </citation>
    <scope>IDENTIFICATION</scope>
</reference>
<dbReference type="EC" id="3.1.1.-" evidence="8"/>
<evidence type="ECO:0000313" key="13">
    <source>
        <dbReference type="WBParaSite" id="EVEC_0000321301-mRNA-1"/>
    </source>
</evidence>
<evidence type="ECO:0000256" key="7">
    <source>
        <dbReference type="PIRSR" id="PIRSR600997-1"/>
    </source>
</evidence>
<dbReference type="Gene3D" id="3.40.50.1820">
    <property type="entry name" value="alpha/beta hydrolase"/>
    <property type="match status" value="1"/>
</dbReference>
<feature type="active site" description="Charge relay system" evidence="7">
    <location>
        <position position="353"/>
    </location>
</feature>
<dbReference type="ESTHER" id="entve-a0a0n4uzz3">
    <property type="family name" value="ACHE"/>
</dbReference>
<dbReference type="GO" id="GO:0019695">
    <property type="term" value="P:choline metabolic process"/>
    <property type="evidence" value="ECO:0007669"/>
    <property type="project" value="TreeGrafter"/>
</dbReference>
<keyword evidence="9" id="KW-0812">Transmembrane</keyword>
<dbReference type="EMBL" id="UXUI01007472">
    <property type="protein sequence ID" value="VDD87778.1"/>
    <property type="molecule type" value="Genomic_DNA"/>
</dbReference>
<name>A0A0N4UZZ3_ENTVE</name>
<evidence type="ECO:0000259" key="10">
    <source>
        <dbReference type="Pfam" id="PF00135"/>
    </source>
</evidence>
<feature type="active site" description="Charge relay system" evidence="7">
    <location>
        <position position="483"/>
    </location>
</feature>
<dbReference type="InterPro" id="IPR019826">
    <property type="entry name" value="Carboxylesterase_B_AS"/>
</dbReference>
<evidence type="ECO:0000256" key="4">
    <source>
        <dbReference type="ARBA" id="ARBA00022867"/>
    </source>
</evidence>
<dbReference type="Proteomes" id="UP000274131">
    <property type="component" value="Unassembled WGS sequence"/>
</dbReference>
<proteinExistence type="inferred from homology"/>
<dbReference type="GO" id="GO:0003990">
    <property type="term" value="F:acetylcholinesterase activity"/>
    <property type="evidence" value="ECO:0007669"/>
    <property type="project" value="UniProtKB-EC"/>
</dbReference>
<evidence type="ECO:0000313" key="11">
    <source>
        <dbReference type="EMBL" id="VDD87778.1"/>
    </source>
</evidence>
<dbReference type="InterPro" id="IPR000997">
    <property type="entry name" value="Cholinesterase"/>
</dbReference>
<comment type="catalytic activity">
    <reaction evidence="6">
        <text>acetylcholine + H2O = choline + acetate + H(+)</text>
        <dbReference type="Rhea" id="RHEA:17561"/>
        <dbReference type="ChEBI" id="CHEBI:15354"/>
        <dbReference type="ChEBI" id="CHEBI:15355"/>
        <dbReference type="ChEBI" id="CHEBI:15377"/>
        <dbReference type="ChEBI" id="CHEBI:15378"/>
        <dbReference type="ChEBI" id="CHEBI:30089"/>
        <dbReference type="EC" id="3.1.1.7"/>
    </reaction>
</comment>
<comment type="similarity">
    <text evidence="1 8">Belongs to the type-B carboxylesterase/lipase family.</text>
</comment>
<sequence length="626" mass="71605">MLLVYIVVITSWFLQHIHCRGIYFPSDIVHTRLGDIRGFQKRVDDTTVNVYLGIPFAEPPLGRKRFLLPEMVKPWKLWNATTLAPSCYSTPDSVFPNFPGAEMWNPPNKTTSEDCLRLNLWVPKNHDGRVMVWIYGGGFFSGSPSLDLYDGSTLAARKKVIVVNINYRLGPFGFLYFGPDTDVPGNMGLADQQLALRWIYEHIGSFGGDNRKITLFGESAGAASVTSHLFAPGSYRYFQNIIIMSGTMINPWASKGVDMMFEISMRLAAKLRCVGKERYPDIKAVIVCLQRQESHMIQQAAENISAYYMLPMTFPFVPVDEDRHFFKGNLFAKFQKRDFKKDVDVFVGTMKDEGTYWLPYYVASKDTGFKFNHTISADDPANAAFTTKEQYENALKLFSPYFGNSLLVEQAFFNFYKEIVKSKDDRERRRDGVARFLGDFFFTCAVLEFADTLAENIEGSTYMYYFTKRPSSNSWPKWMGAMHGYEIEYVFGQPFRRTSDYAVAYQKEEMRFSDMIMDYWTNFAKRNKPDDNWPLYNTISREAVVLSDSTDSSSKRKIAKDVHGSSCRILDEAEETISNGKGCKNRTEAHDISGKAFSLSSSTLSYIPLMITVNYVFILQVLFISI</sequence>
<keyword evidence="4" id="KW-0531">Neurotransmitter degradation</keyword>
<keyword evidence="2" id="KW-0719">Serine esterase</keyword>
<feature type="domain" description="Carboxylesterase type B" evidence="10">
    <location>
        <begin position="26"/>
        <end position="550"/>
    </location>
</feature>
<evidence type="ECO:0000313" key="12">
    <source>
        <dbReference type="Proteomes" id="UP000274131"/>
    </source>
</evidence>
<keyword evidence="9" id="KW-1133">Transmembrane helix</keyword>
<evidence type="ECO:0000256" key="6">
    <source>
        <dbReference type="ARBA" id="ARBA00048484"/>
    </source>
</evidence>
<keyword evidence="8" id="KW-0732">Signal</keyword>
<dbReference type="FunFam" id="3.40.50.1820:FF:000029">
    <property type="entry name" value="Acetylcholinesterase"/>
    <property type="match status" value="1"/>
</dbReference>
<keyword evidence="5" id="KW-1015">Disulfide bond</keyword>
<dbReference type="GO" id="GO:0005886">
    <property type="term" value="C:plasma membrane"/>
    <property type="evidence" value="ECO:0007669"/>
    <property type="project" value="TreeGrafter"/>
</dbReference>
<dbReference type="AlphaFoldDB" id="A0A0N4UZZ3"/>
<dbReference type="GO" id="GO:0006581">
    <property type="term" value="P:acetylcholine catabolic process"/>
    <property type="evidence" value="ECO:0007669"/>
    <property type="project" value="TreeGrafter"/>
</dbReference>
<dbReference type="PROSITE" id="PS00122">
    <property type="entry name" value="CARBOXYLESTERASE_B_1"/>
    <property type="match status" value="1"/>
</dbReference>
<evidence type="ECO:0000256" key="5">
    <source>
        <dbReference type="ARBA" id="ARBA00023157"/>
    </source>
</evidence>
<feature type="signal peptide" evidence="8">
    <location>
        <begin position="1"/>
        <end position="19"/>
    </location>
</feature>
<feature type="active site" description="Acyl-ester intermediate" evidence="7">
    <location>
        <position position="219"/>
    </location>
</feature>
<dbReference type="InterPro" id="IPR050654">
    <property type="entry name" value="AChE-related_enzymes"/>
</dbReference>
<dbReference type="PANTHER" id="PTHR43918">
    <property type="entry name" value="ACETYLCHOLINESTERASE"/>
    <property type="match status" value="1"/>
</dbReference>
<dbReference type="Pfam" id="PF00135">
    <property type="entry name" value="COesterase"/>
    <property type="match status" value="1"/>
</dbReference>
<keyword evidence="9" id="KW-0472">Membrane</keyword>
<evidence type="ECO:0000256" key="9">
    <source>
        <dbReference type="SAM" id="Phobius"/>
    </source>
</evidence>
<keyword evidence="12" id="KW-1185">Reference proteome</keyword>
<dbReference type="OrthoDB" id="408631at2759"/>
<keyword evidence="3 8" id="KW-0378">Hydrolase</keyword>
<dbReference type="PANTHER" id="PTHR43918:SF15">
    <property type="entry name" value="CARBOXYLIC ESTER HYDROLASE"/>
    <property type="match status" value="1"/>
</dbReference>
<dbReference type="InterPro" id="IPR002018">
    <property type="entry name" value="CarbesteraseB"/>
</dbReference>
<dbReference type="SUPFAM" id="SSF53474">
    <property type="entry name" value="alpha/beta-Hydrolases"/>
    <property type="match status" value="1"/>
</dbReference>
<dbReference type="STRING" id="51028.A0A0N4UZZ3"/>
<evidence type="ECO:0000256" key="8">
    <source>
        <dbReference type="RuleBase" id="RU361235"/>
    </source>
</evidence>
<evidence type="ECO:0000256" key="1">
    <source>
        <dbReference type="ARBA" id="ARBA00005964"/>
    </source>
</evidence>